<dbReference type="EMBL" id="MTKT01003207">
    <property type="protein sequence ID" value="OWM76347.1"/>
    <property type="molecule type" value="Genomic_DNA"/>
</dbReference>
<reference evidence="3" key="1">
    <citation type="journal article" date="2017" name="Plant J.">
        <title>The pomegranate (Punica granatum L.) genome and the genomics of punicalagin biosynthesis.</title>
        <authorList>
            <person name="Qin G."/>
            <person name="Xu C."/>
            <person name="Ming R."/>
            <person name="Tang H."/>
            <person name="Guyot R."/>
            <person name="Kramer E.M."/>
            <person name="Hu Y."/>
            <person name="Yi X."/>
            <person name="Qi Y."/>
            <person name="Xu X."/>
            <person name="Gao Z."/>
            <person name="Pan H."/>
            <person name="Jian J."/>
            <person name="Tian Y."/>
            <person name="Yue Z."/>
            <person name="Xu Y."/>
        </authorList>
    </citation>
    <scope>NUCLEOTIDE SEQUENCE [LARGE SCALE GENOMIC DNA]</scope>
    <source>
        <strain evidence="3">cv. Dabenzi</strain>
    </source>
</reference>
<evidence type="ECO:0000256" key="1">
    <source>
        <dbReference type="SAM" id="MobiDB-lite"/>
    </source>
</evidence>
<protein>
    <submittedName>
        <fullName evidence="2">Uncharacterized protein</fullName>
    </submittedName>
</protein>
<name>A0A218WU22_PUNGR</name>
<proteinExistence type="predicted"/>
<evidence type="ECO:0000313" key="2">
    <source>
        <dbReference type="EMBL" id="OWM76347.1"/>
    </source>
</evidence>
<dbReference type="AlphaFoldDB" id="A0A218WU22"/>
<comment type="caution">
    <text evidence="2">The sequence shown here is derived from an EMBL/GenBank/DDBJ whole genome shotgun (WGS) entry which is preliminary data.</text>
</comment>
<evidence type="ECO:0000313" key="3">
    <source>
        <dbReference type="Proteomes" id="UP000197138"/>
    </source>
</evidence>
<feature type="compositionally biased region" description="Basic and acidic residues" evidence="1">
    <location>
        <begin position="19"/>
        <end position="34"/>
    </location>
</feature>
<feature type="region of interest" description="Disordered" evidence="1">
    <location>
        <begin position="18"/>
        <end position="58"/>
    </location>
</feature>
<gene>
    <name evidence="2" type="ORF">CDL15_Pgr028217</name>
</gene>
<sequence>MQQTPRYMQLQTPIGLYRASERGREGPNDAREHFLSTIPTPKKIPPPISWNIQQPGFQ</sequence>
<accession>A0A218WU22</accession>
<organism evidence="2 3">
    <name type="scientific">Punica granatum</name>
    <name type="common">Pomegranate</name>
    <dbReference type="NCBI Taxonomy" id="22663"/>
    <lineage>
        <taxon>Eukaryota</taxon>
        <taxon>Viridiplantae</taxon>
        <taxon>Streptophyta</taxon>
        <taxon>Embryophyta</taxon>
        <taxon>Tracheophyta</taxon>
        <taxon>Spermatophyta</taxon>
        <taxon>Magnoliopsida</taxon>
        <taxon>eudicotyledons</taxon>
        <taxon>Gunneridae</taxon>
        <taxon>Pentapetalae</taxon>
        <taxon>rosids</taxon>
        <taxon>malvids</taxon>
        <taxon>Myrtales</taxon>
        <taxon>Lythraceae</taxon>
        <taxon>Punica</taxon>
    </lineage>
</organism>
<dbReference type="Proteomes" id="UP000197138">
    <property type="component" value="Unassembled WGS sequence"/>
</dbReference>